<feature type="compositionally biased region" description="Low complexity" evidence="7">
    <location>
        <begin position="442"/>
        <end position="472"/>
    </location>
</feature>
<dbReference type="PROSITE" id="PS50802">
    <property type="entry name" value="OTU"/>
    <property type="match status" value="1"/>
</dbReference>
<keyword evidence="10" id="KW-1185">Reference proteome</keyword>
<feature type="region of interest" description="Disordered" evidence="7">
    <location>
        <begin position="260"/>
        <end position="293"/>
    </location>
</feature>
<evidence type="ECO:0000256" key="1">
    <source>
        <dbReference type="ARBA" id="ARBA00000707"/>
    </source>
</evidence>
<dbReference type="Proteomes" id="UP000799302">
    <property type="component" value="Unassembled WGS sequence"/>
</dbReference>
<evidence type="ECO:0000256" key="7">
    <source>
        <dbReference type="SAM" id="MobiDB-lite"/>
    </source>
</evidence>
<dbReference type="GO" id="GO:0043130">
    <property type="term" value="F:ubiquitin binding"/>
    <property type="evidence" value="ECO:0007669"/>
    <property type="project" value="TreeGrafter"/>
</dbReference>
<dbReference type="GO" id="GO:0004843">
    <property type="term" value="F:cysteine-type deubiquitinase activity"/>
    <property type="evidence" value="ECO:0007669"/>
    <property type="project" value="UniProtKB-EC"/>
</dbReference>
<dbReference type="InterPro" id="IPR042468">
    <property type="entry name" value="Peptidase_C65_otubain_sub1"/>
</dbReference>
<dbReference type="GO" id="GO:0071108">
    <property type="term" value="P:protein K48-linked deubiquitination"/>
    <property type="evidence" value="ECO:0007669"/>
    <property type="project" value="TreeGrafter"/>
</dbReference>
<dbReference type="Gene3D" id="1.20.1300.20">
    <property type="entry name" value="Peptidase C65 Otubain, subdomain 2"/>
    <property type="match status" value="1"/>
</dbReference>
<dbReference type="PANTHER" id="PTHR12931">
    <property type="entry name" value="UBIQUITIN THIOLESTERASE PROTEIN OTUB"/>
    <property type="match status" value="1"/>
</dbReference>
<dbReference type="GO" id="GO:0005634">
    <property type="term" value="C:nucleus"/>
    <property type="evidence" value="ECO:0007669"/>
    <property type="project" value="TreeGrafter"/>
</dbReference>
<dbReference type="SUPFAM" id="SSF54001">
    <property type="entry name" value="Cysteine proteinases"/>
    <property type="match status" value="1"/>
</dbReference>
<gene>
    <name evidence="9" type="ORF">BT63DRAFT_449942</name>
</gene>
<keyword evidence="4" id="KW-0833">Ubl conjugation pathway</keyword>
<name>A0A6A6URP1_9PEZI</name>
<evidence type="ECO:0000313" key="10">
    <source>
        <dbReference type="Proteomes" id="UP000799302"/>
    </source>
</evidence>
<feature type="compositionally biased region" description="Basic and acidic residues" evidence="7">
    <location>
        <begin position="970"/>
        <end position="979"/>
    </location>
</feature>
<feature type="region of interest" description="Disordered" evidence="7">
    <location>
        <begin position="19"/>
        <end position="47"/>
    </location>
</feature>
<dbReference type="GO" id="GO:0006508">
    <property type="term" value="P:proteolysis"/>
    <property type="evidence" value="ECO:0007669"/>
    <property type="project" value="UniProtKB-KW"/>
</dbReference>
<feature type="region of interest" description="Disordered" evidence="7">
    <location>
        <begin position="495"/>
        <end position="517"/>
    </location>
</feature>
<reference evidence="9" key="1">
    <citation type="journal article" date="2020" name="Stud. Mycol.">
        <title>101 Dothideomycetes genomes: a test case for predicting lifestyles and emergence of pathogens.</title>
        <authorList>
            <person name="Haridas S."/>
            <person name="Albert R."/>
            <person name="Binder M."/>
            <person name="Bloem J."/>
            <person name="Labutti K."/>
            <person name="Salamov A."/>
            <person name="Andreopoulos B."/>
            <person name="Baker S."/>
            <person name="Barry K."/>
            <person name="Bills G."/>
            <person name="Bluhm B."/>
            <person name="Cannon C."/>
            <person name="Castanera R."/>
            <person name="Culley D."/>
            <person name="Daum C."/>
            <person name="Ezra D."/>
            <person name="Gonzalez J."/>
            <person name="Henrissat B."/>
            <person name="Kuo A."/>
            <person name="Liang C."/>
            <person name="Lipzen A."/>
            <person name="Lutzoni F."/>
            <person name="Magnuson J."/>
            <person name="Mondo S."/>
            <person name="Nolan M."/>
            <person name="Ohm R."/>
            <person name="Pangilinan J."/>
            <person name="Park H.-J."/>
            <person name="Ramirez L."/>
            <person name="Alfaro M."/>
            <person name="Sun H."/>
            <person name="Tritt A."/>
            <person name="Yoshinaga Y."/>
            <person name="Zwiers L.-H."/>
            <person name="Turgeon B."/>
            <person name="Goodwin S."/>
            <person name="Spatafora J."/>
            <person name="Crous P."/>
            <person name="Grigoriev I."/>
        </authorList>
    </citation>
    <scope>NUCLEOTIDE SEQUENCE</scope>
    <source>
        <strain evidence="9">CBS 115976</strain>
    </source>
</reference>
<comment type="catalytic activity">
    <reaction evidence="1">
        <text>Thiol-dependent hydrolysis of ester, thioester, amide, peptide and isopeptide bonds formed by the C-terminal Gly of ubiquitin (a 76-residue protein attached to proteins as an intracellular targeting signal).</text>
        <dbReference type="EC" id="3.4.19.12"/>
    </reaction>
</comment>
<sequence>MDGSNGADAAGGMLMDAAEDLPSPLFPQKQHHHHPYHHHHAGLGNNSSRYIRSTVAGGVSGKGWRAARKWRNQTFPVRLLDHISDSQQLERSSQPTGLSQSPYGQLEQLGHFEQHCDDDQQHQLHLADAHGLHNPVQAGSQTSQHSQIFHNSTLQHSAGCSPTNGDRAAGHHHTFDFGGMLMLPAGSEEMQSQGSSGSQAGAVSASASSQTPSTMSTGTGAMAAAATNGDASVSAPRPGPHHPCQAQNQVDRLDTAQSAAVVSLSEQRRQPSGLGSGSGVVASSSTPVGVQQPHLHSFDSLHQGAHHNRQQQQQQQQANNATHNNFLQPAGLGFGPADGRLSHAIVLQQHQQQQQHLNHNSQQIQQFQRQQHQQQQQVHFPAGSRLLSLSQSQSQSQSPGSRLPSHHLDLHSHSHSLSSQSSHTHQHPPATSHAAHSQLKLSTFHHPSVSPSTSPHTQLHLPSSCTSSSSHCSPVASATLHSAFAHYPVQSHFAPLHHSTPPSAQITMSMDPPFDGQDDELARMQELSNNWEPEATGPLVSERIASSNLTTEYADADPVYQVKTASLPQKYAQYRTCRGDGHCGWRAIAFCYYETLMRTADRVKFLEEETRLKSMQNILKDIGLQQHLYEDFVEDALELLKETASATDEGAALLAAFNDFGRSQSIITFLKLLTSAWIQKHPDEYSPFIDIPVAEYCKNRIEPAVAEIEHVGLSALVDLLAKPAGIAVEVLYLDRSPGEEVTTYRFDPLDPQGAALVNPPTFQLLYRPGHYDILYRLQDLPVQQPPSTQQDVFVALSHRQTPEHSSFAKVPFSNGFEIPGAMDFFPQEQITHPAWAPLLGHMDYSSPNGQSAATSIASHIATNHSPTRDYPAPPNSVHDFGYGTATLTMNTRTPTTPIAPAIQQAIPQAIPAYPCSVQNGTMFRPSKYAVELDYISMNRRGLSLCQTSIFKNSHFNTAHFANPDFSPEQWKPEDEYNSEKRKRSSS</sequence>
<dbReference type="EMBL" id="MU004230">
    <property type="protein sequence ID" value="KAF2674955.1"/>
    <property type="molecule type" value="Genomic_DNA"/>
</dbReference>
<evidence type="ECO:0000313" key="9">
    <source>
        <dbReference type="EMBL" id="KAF2674955.1"/>
    </source>
</evidence>
<dbReference type="InterPro" id="IPR042467">
    <property type="entry name" value="Peptidase_C65_otubain_sub2"/>
</dbReference>
<feature type="compositionally biased region" description="Low complexity" evidence="7">
    <location>
        <begin position="348"/>
        <end position="403"/>
    </location>
</feature>
<evidence type="ECO:0000256" key="5">
    <source>
        <dbReference type="ARBA" id="ARBA00022801"/>
    </source>
</evidence>
<dbReference type="InterPro" id="IPR038765">
    <property type="entry name" value="Papain-like_cys_pep_sf"/>
</dbReference>
<keyword evidence="6" id="KW-0788">Thiol protease</keyword>
<dbReference type="AlphaFoldDB" id="A0A6A6URP1"/>
<accession>A0A6A6URP1</accession>
<evidence type="ECO:0000256" key="6">
    <source>
        <dbReference type="ARBA" id="ARBA00022807"/>
    </source>
</evidence>
<feature type="region of interest" description="Disordered" evidence="7">
    <location>
        <begin position="187"/>
        <end position="246"/>
    </location>
</feature>
<keyword evidence="3" id="KW-0645">Protease</keyword>
<protein>
    <recommendedName>
        <fullName evidence="2">ubiquitinyl hydrolase 1</fullName>
        <ecNumber evidence="2">3.4.19.12</ecNumber>
    </recommendedName>
</protein>
<feature type="compositionally biased region" description="Low complexity" evidence="7">
    <location>
        <begin position="187"/>
        <end position="227"/>
    </location>
</feature>
<evidence type="ECO:0000256" key="2">
    <source>
        <dbReference type="ARBA" id="ARBA00012759"/>
    </source>
</evidence>
<dbReference type="EC" id="3.4.19.12" evidence="2"/>
<dbReference type="Gene3D" id="3.30.200.60">
    <property type="entry name" value="Peptidase C65 Otubain, subdomain 1"/>
    <property type="match status" value="1"/>
</dbReference>
<evidence type="ECO:0000259" key="8">
    <source>
        <dbReference type="PROSITE" id="PS50802"/>
    </source>
</evidence>
<feature type="compositionally biased region" description="Basic residues" evidence="7">
    <location>
        <begin position="29"/>
        <end position="41"/>
    </location>
</feature>
<evidence type="ECO:0000256" key="4">
    <source>
        <dbReference type="ARBA" id="ARBA00022786"/>
    </source>
</evidence>
<evidence type="ECO:0000256" key="3">
    <source>
        <dbReference type="ARBA" id="ARBA00022670"/>
    </source>
</evidence>
<dbReference type="InterPro" id="IPR003323">
    <property type="entry name" value="OTU_dom"/>
</dbReference>
<feature type="region of interest" description="Disordered" evidence="7">
    <location>
        <begin position="348"/>
        <end position="472"/>
    </location>
</feature>
<organism evidence="9 10">
    <name type="scientific">Microthyrium microscopicum</name>
    <dbReference type="NCBI Taxonomy" id="703497"/>
    <lineage>
        <taxon>Eukaryota</taxon>
        <taxon>Fungi</taxon>
        <taxon>Dikarya</taxon>
        <taxon>Ascomycota</taxon>
        <taxon>Pezizomycotina</taxon>
        <taxon>Dothideomycetes</taxon>
        <taxon>Dothideomycetes incertae sedis</taxon>
        <taxon>Microthyriales</taxon>
        <taxon>Microthyriaceae</taxon>
        <taxon>Microthyrium</taxon>
    </lineage>
</organism>
<dbReference type="PANTHER" id="PTHR12931:SF15">
    <property type="entry name" value="UBIQUITIN THIOESTERASE OTUBAIN-LIKE"/>
    <property type="match status" value="1"/>
</dbReference>
<keyword evidence="5" id="KW-0378">Hydrolase</keyword>
<feature type="domain" description="OTU" evidence="8">
    <location>
        <begin position="572"/>
        <end position="777"/>
    </location>
</feature>
<dbReference type="InterPro" id="IPR019400">
    <property type="entry name" value="Peptidase_C65_otubain"/>
</dbReference>
<dbReference type="OrthoDB" id="18915at2759"/>
<feature type="compositionally biased region" description="Low complexity" evidence="7">
    <location>
        <begin position="279"/>
        <end position="290"/>
    </location>
</feature>
<proteinExistence type="predicted"/>
<dbReference type="CDD" id="cd22749">
    <property type="entry name" value="Otubain_C65"/>
    <property type="match status" value="1"/>
</dbReference>
<feature type="region of interest" description="Disordered" evidence="7">
    <location>
        <begin position="963"/>
        <end position="986"/>
    </location>
</feature>
<dbReference type="Pfam" id="PF10275">
    <property type="entry name" value="Peptidase_C65"/>
    <property type="match status" value="1"/>
</dbReference>